<sequence length="71" mass="8287">MLPCFLIFSIFQKLGVHRVLFVYVYLWVGSLKSSWLHCSLLRRACHQGKTFVSFFPLLQCKAELLPLSLKK</sequence>
<dbReference type="EMBL" id="NCVQ01000006">
    <property type="protein sequence ID" value="PWZ20894.1"/>
    <property type="molecule type" value="Genomic_DNA"/>
</dbReference>
<evidence type="ECO:0000313" key="1">
    <source>
        <dbReference type="EMBL" id="PWZ20894.1"/>
    </source>
</evidence>
<dbReference type="Proteomes" id="UP000251960">
    <property type="component" value="Chromosome 5"/>
</dbReference>
<name>A0A3L6EIM6_MAIZE</name>
<comment type="caution">
    <text evidence="1">The sequence shown here is derived from an EMBL/GenBank/DDBJ whole genome shotgun (WGS) entry which is preliminary data.</text>
</comment>
<accession>A0A3L6EIM6</accession>
<gene>
    <name evidence="1" type="ORF">Zm00014a_008943</name>
</gene>
<proteinExistence type="predicted"/>
<organism evidence="1">
    <name type="scientific">Zea mays</name>
    <name type="common">Maize</name>
    <dbReference type="NCBI Taxonomy" id="4577"/>
    <lineage>
        <taxon>Eukaryota</taxon>
        <taxon>Viridiplantae</taxon>
        <taxon>Streptophyta</taxon>
        <taxon>Embryophyta</taxon>
        <taxon>Tracheophyta</taxon>
        <taxon>Spermatophyta</taxon>
        <taxon>Magnoliopsida</taxon>
        <taxon>Liliopsida</taxon>
        <taxon>Poales</taxon>
        <taxon>Poaceae</taxon>
        <taxon>PACMAD clade</taxon>
        <taxon>Panicoideae</taxon>
        <taxon>Andropogonodae</taxon>
        <taxon>Andropogoneae</taxon>
        <taxon>Tripsacinae</taxon>
        <taxon>Zea</taxon>
    </lineage>
</organism>
<reference evidence="1" key="1">
    <citation type="journal article" date="2018" name="Nat. Genet.">
        <title>Extensive intraspecific gene order and gene structural variations between Mo17 and other maize genomes.</title>
        <authorList>
            <person name="Sun S."/>
            <person name="Zhou Y."/>
            <person name="Chen J."/>
            <person name="Shi J."/>
            <person name="Zhao H."/>
            <person name="Zhao H."/>
            <person name="Song W."/>
            <person name="Zhang M."/>
            <person name="Cui Y."/>
            <person name="Dong X."/>
            <person name="Liu H."/>
            <person name="Ma X."/>
            <person name="Jiao Y."/>
            <person name="Wang B."/>
            <person name="Wei X."/>
            <person name="Stein J.C."/>
            <person name="Glaubitz J.C."/>
            <person name="Lu F."/>
            <person name="Yu G."/>
            <person name="Liang C."/>
            <person name="Fengler K."/>
            <person name="Li B."/>
            <person name="Rafalski A."/>
            <person name="Schnable P.S."/>
            <person name="Ware D.H."/>
            <person name="Buckler E.S."/>
            <person name="Lai J."/>
        </authorList>
    </citation>
    <scope>NUCLEOTIDE SEQUENCE [LARGE SCALE GENOMIC DNA]</scope>
    <source>
        <tissue evidence="1">Seedling</tissue>
    </source>
</reference>
<protein>
    <submittedName>
        <fullName evidence="1">Uncharacterized protein</fullName>
    </submittedName>
</protein>
<dbReference type="AlphaFoldDB" id="A0A3L6EIM6"/>